<evidence type="ECO:0000259" key="1">
    <source>
        <dbReference type="SMART" id="SM00860"/>
    </source>
</evidence>
<protein>
    <recommendedName>
        <fullName evidence="1">Knr4/Smi1-like domain-containing protein</fullName>
    </recommendedName>
</protein>
<proteinExistence type="predicted"/>
<comment type="caution">
    <text evidence="2">The sequence shown here is derived from an EMBL/GenBank/DDBJ whole genome shotgun (WGS) entry which is preliminary data.</text>
</comment>
<name>A0AB94IQQ4_9BACI</name>
<gene>
    <name evidence="2" type="ORF">BAVI_07631</name>
</gene>
<accession>A0AB94IQQ4</accession>
<dbReference type="InterPro" id="IPR018958">
    <property type="entry name" value="Knr4/Smi1-like_dom"/>
</dbReference>
<dbReference type="SMART" id="SM00860">
    <property type="entry name" value="SMI1_KNR4"/>
    <property type="match status" value="1"/>
</dbReference>
<dbReference type="Pfam" id="PF14567">
    <property type="entry name" value="SUKH_5"/>
    <property type="match status" value="1"/>
</dbReference>
<dbReference type="SUPFAM" id="SSF160631">
    <property type="entry name" value="SMI1/KNR4-like"/>
    <property type="match status" value="1"/>
</dbReference>
<sequence>MNLKTIFENKKVLFTGGVDIQAVEQAEMKLAFKIPSDYKELLLQYGALASGGHEIAALGVDGYLNVVELTKKERVLANNQLDNYIVIENLATEGLLIVLDEEGQVYQYQKNALVKIYSDFKAYLKEEVL</sequence>
<keyword evidence="3" id="KW-1185">Reference proteome</keyword>
<dbReference type="Gene3D" id="3.40.1580.10">
    <property type="entry name" value="SMI1/KNR4-like"/>
    <property type="match status" value="1"/>
</dbReference>
<dbReference type="InterPro" id="IPR037883">
    <property type="entry name" value="Knr4/Smi1-like_sf"/>
</dbReference>
<dbReference type="AlphaFoldDB" id="A0AB94IQQ4"/>
<organism evidence="2 3">
    <name type="scientific">Neobacillus vireti LMG 21834</name>
    <dbReference type="NCBI Taxonomy" id="1131730"/>
    <lineage>
        <taxon>Bacteria</taxon>
        <taxon>Bacillati</taxon>
        <taxon>Bacillota</taxon>
        <taxon>Bacilli</taxon>
        <taxon>Bacillales</taxon>
        <taxon>Bacillaceae</taxon>
        <taxon>Neobacillus</taxon>
    </lineage>
</organism>
<dbReference type="EMBL" id="ALAN01000054">
    <property type="protein sequence ID" value="ETI69431.1"/>
    <property type="molecule type" value="Genomic_DNA"/>
</dbReference>
<reference evidence="2 3" key="1">
    <citation type="journal article" date="2014" name="Environ. Microbiol.">
        <title>The nitrate-ammonifying and nosZ-carrying bacterium Bacillus vireti is a potent source and sink for nitric and nitrous oxide under high nitrate conditions.</title>
        <authorList>
            <person name="Mania D."/>
            <person name="Heylen K."/>
            <person name="van Spanning R.J."/>
            <person name="Frostegard A."/>
        </authorList>
    </citation>
    <scope>NUCLEOTIDE SEQUENCE [LARGE SCALE GENOMIC DNA]</scope>
    <source>
        <strain evidence="2 3">LMG 21834</strain>
    </source>
</reference>
<feature type="domain" description="Knr4/Smi1-like" evidence="1">
    <location>
        <begin position="17"/>
        <end position="126"/>
    </location>
</feature>
<dbReference type="Proteomes" id="UP000018877">
    <property type="component" value="Unassembled WGS sequence"/>
</dbReference>
<evidence type="ECO:0000313" key="2">
    <source>
        <dbReference type="EMBL" id="ETI69431.1"/>
    </source>
</evidence>
<evidence type="ECO:0000313" key="3">
    <source>
        <dbReference type="Proteomes" id="UP000018877"/>
    </source>
</evidence>